<dbReference type="PANTHER" id="PTHR47506:SF6">
    <property type="entry name" value="HTH-TYPE TRANSCRIPTIONAL REPRESSOR NEMR"/>
    <property type="match status" value="1"/>
</dbReference>
<name>F4QRW7_9CAUL</name>
<evidence type="ECO:0000313" key="6">
    <source>
        <dbReference type="EMBL" id="EGF89487.1"/>
    </source>
</evidence>
<dbReference type="InterPro" id="IPR011075">
    <property type="entry name" value="TetR_C"/>
</dbReference>
<dbReference type="InterPro" id="IPR009057">
    <property type="entry name" value="Homeodomain-like_sf"/>
</dbReference>
<dbReference type="Pfam" id="PF00440">
    <property type="entry name" value="TetR_N"/>
    <property type="match status" value="1"/>
</dbReference>
<evidence type="ECO:0000256" key="2">
    <source>
        <dbReference type="ARBA" id="ARBA00023125"/>
    </source>
</evidence>
<dbReference type="eggNOG" id="COG1309">
    <property type="taxonomic scope" value="Bacteria"/>
</dbReference>
<evidence type="ECO:0000256" key="1">
    <source>
        <dbReference type="ARBA" id="ARBA00023015"/>
    </source>
</evidence>
<dbReference type="InterPro" id="IPR001647">
    <property type="entry name" value="HTH_TetR"/>
</dbReference>
<accession>F4QRW7</accession>
<dbReference type="STRING" id="715226.ABI_39010"/>
<dbReference type="OrthoDB" id="9811084at2"/>
<protein>
    <submittedName>
        <fullName evidence="6">Bacterial regulatory protein, tetR family protein</fullName>
    </submittedName>
</protein>
<feature type="domain" description="HTH tetR-type" evidence="5">
    <location>
        <begin position="15"/>
        <end position="75"/>
    </location>
</feature>
<dbReference type="Pfam" id="PF16925">
    <property type="entry name" value="TetR_C_13"/>
    <property type="match status" value="1"/>
</dbReference>
<keyword evidence="7" id="KW-1185">Reference proteome</keyword>
<keyword evidence="3" id="KW-0804">Transcription</keyword>
<dbReference type="HOGENOM" id="CLU_069356_28_1_5"/>
<organism evidence="6 7">
    <name type="scientific">Asticcacaulis biprosthecium C19</name>
    <dbReference type="NCBI Taxonomy" id="715226"/>
    <lineage>
        <taxon>Bacteria</taxon>
        <taxon>Pseudomonadati</taxon>
        <taxon>Pseudomonadota</taxon>
        <taxon>Alphaproteobacteria</taxon>
        <taxon>Caulobacterales</taxon>
        <taxon>Caulobacteraceae</taxon>
        <taxon>Asticcacaulis</taxon>
    </lineage>
</organism>
<dbReference type="PANTHER" id="PTHR47506">
    <property type="entry name" value="TRANSCRIPTIONAL REGULATORY PROTEIN"/>
    <property type="match status" value="1"/>
</dbReference>
<gene>
    <name evidence="6" type="ORF">ABI_39010</name>
</gene>
<reference evidence="7" key="1">
    <citation type="submission" date="2011-03" db="EMBL/GenBank/DDBJ databases">
        <title>Draft genome sequence of Brevundimonas diminuta.</title>
        <authorList>
            <person name="Brown P.J.B."/>
            <person name="Buechlein A."/>
            <person name="Hemmerich C."/>
            <person name="Brun Y.V."/>
        </authorList>
    </citation>
    <scope>NUCLEOTIDE SEQUENCE [LARGE SCALE GENOMIC DNA]</scope>
    <source>
        <strain evidence="7">C19</strain>
    </source>
</reference>
<keyword evidence="2 4" id="KW-0238">DNA-binding</keyword>
<dbReference type="Gene3D" id="1.10.357.10">
    <property type="entry name" value="Tetracycline Repressor, domain 2"/>
    <property type="match status" value="1"/>
</dbReference>
<feature type="DNA-binding region" description="H-T-H motif" evidence="4">
    <location>
        <begin position="38"/>
        <end position="57"/>
    </location>
</feature>
<evidence type="ECO:0000259" key="5">
    <source>
        <dbReference type="PROSITE" id="PS50977"/>
    </source>
</evidence>
<dbReference type="InterPro" id="IPR036271">
    <property type="entry name" value="Tet_transcr_reg_TetR-rel_C_sf"/>
</dbReference>
<dbReference type="AlphaFoldDB" id="F4QRW7"/>
<dbReference type="PROSITE" id="PS50977">
    <property type="entry name" value="HTH_TETR_2"/>
    <property type="match status" value="1"/>
</dbReference>
<evidence type="ECO:0000256" key="4">
    <source>
        <dbReference type="PROSITE-ProRule" id="PRU00335"/>
    </source>
</evidence>
<dbReference type="GO" id="GO:0003677">
    <property type="term" value="F:DNA binding"/>
    <property type="evidence" value="ECO:0007669"/>
    <property type="project" value="UniProtKB-UniRule"/>
</dbReference>
<keyword evidence="1" id="KW-0805">Transcription regulation</keyword>
<evidence type="ECO:0000313" key="7">
    <source>
        <dbReference type="Proteomes" id="UP000006512"/>
    </source>
</evidence>
<dbReference type="SUPFAM" id="SSF46689">
    <property type="entry name" value="Homeodomain-like"/>
    <property type="match status" value="1"/>
</dbReference>
<evidence type="ECO:0000256" key="3">
    <source>
        <dbReference type="ARBA" id="ARBA00023163"/>
    </source>
</evidence>
<dbReference type="EMBL" id="GL883080">
    <property type="protein sequence ID" value="EGF89487.1"/>
    <property type="molecule type" value="Genomic_DNA"/>
</dbReference>
<sequence length="210" mass="22795">MSIATSEVTNRRDPARTRERLLMAGFEEVYRAGFQGCDLNAILGKAGVTKGALYHHFNSKDALGHAILEDVVARITEQKWLEPLRTSDTPLDTLIAIIEGTFTDDEHAAGGCPLNNLAQEMSRVEEGFRARTAALFTAWIDTVADALTRAQAQGALRPNIDARAQAQFIVAAYEGYMSIAKSLKSGAVLEAGVKQMVAHLNSLRPEDSHG</sequence>
<proteinExistence type="predicted"/>
<dbReference type="SUPFAM" id="SSF48498">
    <property type="entry name" value="Tetracyclin repressor-like, C-terminal domain"/>
    <property type="match status" value="1"/>
</dbReference>
<dbReference type="Proteomes" id="UP000006512">
    <property type="component" value="Unassembled WGS sequence"/>
</dbReference>